<dbReference type="InterPro" id="IPR047055">
    <property type="entry name" value="MotA-like"/>
</dbReference>
<dbReference type="OrthoDB" id="9782603at2"/>
<keyword evidence="11 12" id="KW-0472">Membrane</keyword>
<dbReference type="HOGENOM" id="CLU_068213_0_0_5"/>
<keyword evidence="4" id="KW-1003">Cell membrane</keyword>
<evidence type="ECO:0000256" key="1">
    <source>
        <dbReference type="ARBA" id="ARBA00004651"/>
    </source>
</evidence>
<evidence type="ECO:0000256" key="11">
    <source>
        <dbReference type="ARBA" id="ARBA00023136"/>
    </source>
</evidence>
<dbReference type="Proteomes" id="UP000006639">
    <property type="component" value="Chromosome"/>
</dbReference>
<evidence type="ECO:0000256" key="7">
    <source>
        <dbReference type="ARBA" id="ARBA00022779"/>
    </source>
</evidence>
<keyword evidence="8" id="KW-0375">Hydrogen ion transport</keyword>
<dbReference type="PANTHER" id="PTHR30433">
    <property type="entry name" value="CHEMOTAXIS PROTEIN MOTA"/>
    <property type="match status" value="1"/>
</dbReference>
<keyword evidence="3" id="KW-0813">Transport</keyword>
<name>F7XTP2_MIDMI</name>
<dbReference type="RefSeq" id="WP_013951449.1">
    <property type="nucleotide sequence ID" value="NC_015722.1"/>
</dbReference>
<dbReference type="AlphaFoldDB" id="F7XTP2"/>
<feature type="transmembrane region" description="Helical" evidence="12">
    <location>
        <begin position="164"/>
        <end position="190"/>
    </location>
</feature>
<feature type="domain" description="MotA/TolQ/ExbB proton channel" evidence="13">
    <location>
        <begin position="138"/>
        <end position="235"/>
    </location>
</feature>
<evidence type="ECO:0000259" key="14">
    <source>
        <dbReference type="Pfam" id="PF20560"/>
    </source>
</evidence>
<keyword evidence="15" id="KW-0966">Cell projection</keyword>
<evidence type="ECO:0000259" key="13">
    <source>
        <dbReference type="Pfam" id="PF01618"/>
    </source>
</evidence>
<dbReference type="Pfam" id="PF01618">
    <property type="entry name" value="MotA_ExbB"/>
    <property type="match status" value="1"/>
</dbReference>
<keyword evidence="7" id="KW-0283">Flagellar rotation</keyword>
<dbReference type="KEGG" id="mmn:midi_00970"/>
<keyword evidence="16" id="KW-1185">Reference proteome</keyword>
<evidence type="ECO:0000256" key="8">
    <source>
        <dbReference type="ARBA" id="ARBA00022781"/>
    </source>
</evidence>
<keyword evidence="15" id="KW-0282">Flagellum</keyword>
<dbReference type="InterPro" id="IPR002898">
    <property type="entry name" value="MotA_ExbB_proton_chnl"/>
</dbReference>
<comment type="similarity">
    <text evidence="2">Belongs to the MotA family.</text>
</comment>
<evidence type="ECO:0000256" key="10">
    <source>
        <dbReference type="ARBA" id="ARBA00023065"/>
    </source>
</evidence>
<keyword evidence="10" id="KW-0406">Ion transport</keyword>
<evidence type="ECO:0000256" key="12">
    <source>
        <dbReference type="SAM" id="Phobius"/>
    </source>
</evidence>
<dbReference type="GO" id="GO:0005886">
    <property type="term" value="C:plasma membrane"/>
    <property type="evidence" value="ECO:0007669"/>
    <property type="project" value="UniProtKB-SubCell"/>
</dbReference>
<evidence type="ECO:0000313" key="15">
    <source>
        <dbReference type="EMBL" id="AEI89251.1"/>
    </source>
</evidence>
<gene>
    <name evidence="15" type="primary">motA</name>
    <name evidence="15" type="ordered locus">midi_00970</name>
</gene>
<dbReference type="Pfam" id="PF20560">
    <property type="entry name" value="MotA_N"/>
    <property type="match status" value="1"/>
</dbReference>
<sequence length="281" mass="31024">MSLKFGFVVAILSLVIGYLGSGGNLHVLLQPFEWLEIIGIAIGTFIISNPKPVQKALFANFHKIGKNSPYSRTESIEFLSIIFQFLKYANGAPLAEIEKQIDNPKQSNFFRKLYLVPNGEELIKFFCDYFRLTIMGFNKSHELEAIMDNHIDEKRIEIEKMADALLRLGDSLPALGIIVAVLGVVTAMGAVGAEPAILGARIASALIGTFIGVFLSYGIVTPIGLFLQKFCLEETLFFEAIKVAIISHVNGNPPSISIEFVRQTLPETIKPSFTELESKII</sequence>
<keyword evidence="5" id="KW-0145">Chemotaxis</keyword>
<dbReference type="STRING" id="696127.midi_00970"/>
<dbReference type="PROSITE" id="PS01307">
    <property type="entry name" value="MOTA"/>
    <property type="match status" value="1"/>
</dbReference>
<evidence type="ECO:0000256" key="4">
    <source>
        <dbReference type="ARBA" id="ARBA00022475"/>
    </source>
</evidence>
<dbReference type="PANTHER" id="PTHR30433:SF4">
    <property type="entry name" value="MOTILITY PROTEIN A"/>
    <property type="match status" value="1"/>
</dbReference>
<evidence type="ECO:0000256" key="6">
    <source>
        <dbReference type="ARBA" id="ARBA00022692"/>
    </source>
</evidence>
<keyword evidence="9 12" id="KW-1133">Transmembrane helix</keyword>
<evidence type="ECO:0000313" key="16">
    <source>
        <dbReference type="Proteomes" id="UP000006639"/>
    </source>
</evidence>
<dbReference type="GO" id="GO:1902600">
    <property type="term" value="P:proton transmembrane transport"/>
    <property type="evidence" value="ECO:0007669"/>
    <property type="project" value="UniProtKB-KW"/>
</dbReference>
<evidence type="ECO:0000256" key="5">
    <source>
        <dbReference type="ARBA" id="ARBA00022500"/>
    </source>
</evidence>
<dbReference type="GO" id="GO:0006935">
    <property type="term" value="P:chemotaxis"/>
    <property type="evidence" value="ECO:0007669"/>
    <property type="project" value="UniProtKB-KW"/>
</dbReference>
<dbReference type="EMBL" id="CP002130">
    <property type="protein sequence ID" value="AEI89251.1"/>
    <property type="molecule type" value="Genomic_DNA"/>
</dbReference>
<accession>F7XTP2</accession>
<keyword evidence="15" id="KW-0969">Cilium</keyword>
<feature type="transmembrane region" description="Helical" evidence="12">
    <location>
        <begin position="202"/>
        <end position="227"/>
    </location>
</feature>
<keyword evidence="6 12" id="KW-0812">Transmembrane</keyword>
<evidence type="ECO:0000256" key="2">
    <source>
        <dbReference type="ARBA" id="ARBA00008038"/>
    </source>
</evidence>
<feature type="domain" description="Motility protein A N-terminal" evidence="14">
    <location>
        <begin position="5"/>
        <end position="89"/>
    </location>
</feature>
<proteinExistence type="inferred from homology"/>
<evidence type="ECO:0000256" key="3">
    <source>
        <dbReference type="ARBA" id="ARBA00022448"/>
    </source>
</evidence>
<reference evidence="15 16" key="1">
    <citation type="journal article" date="2011" name="Mol. Biol. Evol.">
        <title>Phylogenomic evidence for the presence of a flagellum and cbb3 oxidase in the free-living mitochondrial ancestor.</title>
        <authorList>
            <person name="Sassera D."/>
            <person name="Lo N."/>
            <person name="Epis S."/>
            <person name="D'Auria G."/>
            <person name="Montagna M."/>
            <person name="Comandatore F."/>
            <person name="Horner D."/>
            <person name="Pereto J."/>
            <person name="Luciano A.M."/>
            <person name="Franciosi F."/>
            <person name="Ferri E."/>
            <person name="Crotti E."/>
            <person name="Bazzocchi C."/>
            <person name="Daffonchio D."/>
            <person name="Sacchi L."/>
            <person name="Moya A."/>
            <person name="Latorre A."/>
            <person name="Bandi C."/>
        </authorList>
    </citation>
    <scope>NUCLEOTIDE SEQUENCE [LARGE SCALE GENOMIC DNA]</scope>
    <source>
        <strain evidence="15 16">IricVA</strain>
    </source>
</reference>
<dbReference type="InterPro" id="IPR046786">
    <property type="entry name" value="MotA_N"/>
</dbReference>
<organism evidence="15 16">
    <name type="scientific">Midichloria mitochondrii (strain IricVA)</name>
    <dbReference type="NCBI Taxonomy" id="696127"/>
    <lineage>
        <taxon>Bacteria</taxon>
        <taxon>Pseudomonadati</taxon>
        <taxon>Pseudomonadota</taxon>
        <taxon>Alphaproteobacteria</taxon>
        <taxon>Rickettsiales</taxon>
        <taxon>Candidatus Midichloriaceae</taxon>
        <taxon>Candidatus Midichloria</taxon>
    </lineage>
</organism>
<evidence type="ECO:0000256" key="9">
    <source>
        <dbReference type="ARBA" id="ARBA00022989"/>
    </source>
</evidence>
<dbReference type="InterPro" id="IPR000540">
    <property type="entry name" value="Flag_MotA_CS"/>
</dbReference>
<dbReference type="GO" id="GO:0071978">
    <property type="term" value="P:bacterial-type flagellum-dependent swarming motility"/>
    <property type="evidence" value="ECO:0007669"/>
    <property type="project" value="InterPro"/>
</dbReference>
<comment type="subcellular location">
    <subcellularLocation>
        <location evidence="1">Cell membrane</location>
        <topology evidence="1">Multi-pass membrane protein</topology>
    </subcellularLocation>
</comment>
<protein>
    <submittedName>
        <fullName evidence="15">Flagellar motor protein MotA</fullName>
    </submittedName>
</protein>